<dbReference type="EMBL" id="PGXC01000004">
    <property type="protein sequence ID" value="PKK90705.1"/>
    <property type="molecule type" value="Genomic_DNA"/>
</dbReference>
<keyword evidence="6 7" id="KW-0472">Membrane</keyword>
<reference evidence="8 9" key="1">
    <citation type="journal article" date="2017" name="ISME J.">
        <title>Potential for microbial H2 and metal transformations associated with novel bacteria and archaea in deep terrestrial subsurface sediments.</title>
        <authorList>
            <person name="Hernsdorf A.W."/>
            <person name="Amano Y."/>
            <person name="Miyakawa K."/>
            <person name="Ise K."/>
            <person name="Suzuki Y."/>
            <person name="Anantharaman K."/>
            <person name="Probst A."/>
            <person name="Burstein D."/>
            <person name="Thomas B.C."/>
            <person name="Banfield J.F."/>
        </authorList>
    </citation>
    <scope>NUCLEOTIDE SEQUENCE [LARGE SCALE GENOMIC DNA]</scope>
    <source>
        <strain evidence="8">HGW-Wallbacteria-1</strain>
    </source>
</reference>
<dbReference type="PANTHER" id="PTHR23517">
    <property type="entry name" value="RESISTANCE PROTEIN MDTM, PUTATIVE-RELATED-RELATED"/>
    <property type="match status" value="1"/>
</dbReference>
<dbReference type="InterPro" id="IPR011701">
    <property type="entry name" value="MFS"/>
</dbReference>
<feature type="transmembrane region" description="Helical" evidence="7">
    <location>
        <begin position="293"/>
        <end position="311"/>
    </location>
</feature>
<keyword evidence="2" id="KW-0813">Transport</keyword>
<evidence type="ECO:0000256" key="7">
    <source>
        <dbReference type="SAM" id="Phobius"/>
    </source>
</evidence>
<feature type="transmembrane region" description="Helical" evidence="7">
    <location>
        <begin position="232"/>
        <end position="253"/>
    </location>
</feature>
<dbReference type="Gene3D" id="1.20.1250.20">
    <property type="entry name" value="MFS general substrate transporter like domains"/>
    <property type="match status" value="2"/>
</dbReference>
<gene>
    <name evidence="8" type="ORF">CVV64_07435</name>
</gene>
<feature type="transmembrane region" description="Helical" evidence="7">
    <location>
        <begin position="331"/>
        <end position="353"/>
    </location>
</feature>
<evidence type="ECO:0008006" key="10">
    <source>
        <dbReference type="Google" id="ProtNLM"/>
    </source>
</evidence>
<dbReference type="AlphaFoldDB" id="A0A2N1PQS8"/>
<comment type="subcellular location">
    <subcellularLocation>
        <location evidence="1">Cell membrane</location>
        <topology evidence="1">Multi-pass membrane protein</topology>
    </subcellularLocation>
</comment>
<name>A0A2N1PQS8_9BACT</name>
<feature type="transmembrane region" description="Helical" evidence="7">
    <location>
        <begin position="147"/>
        <end position="164"/>
    </location>
</feature>
<protein>
    <recommendedName>
        <fullName evidence="10">Major facilitator superfamily (MFS) profile domain-containing protein</fullName>
    </recommendedName>
</protein>
<keyword evidence="4 7" id="KW-0812">Transmembrane</keyword>
<evidence type="ECO:0000256" key="4">
    <source>
        <dbReference type="ARBA" id="ARBA00022692"/>
    </source>
</evidence>
<comment type="caution">
    <text evidence="8">The sequence shown here is derived from an EMBL/GenBank/DDBJ whole genome shotgun (WGS) entry which is preliminary data.</text>
</comment>
<dbReference type="InterPro" id="IPR050171">
    <property type="entry name" value="MFS_Transporters"/>
</dbReference>
<feature type="transmembrane region" description="Helical" evidence="7">
    <location>
        <begin position="365"/>
        <end position="386"/>
    </location>
</feature>
<feature type="transmembrane region" description="Helical" evidence="7">
    <location>
        <begin position="107"/>
        <end position="126"/>
    </location>
</feature>
<evidence type="ECO:0000256" key="3">
    <source>
        <dbReference type="ARBA" id="ARBA00022475"/>
    </source>
</evidence>
<evidence type="ECO:0000256" key="5">
    <source>
        <dbReference type="ARBA" id="ARBA00022989"/>
    </source>
</evidence>
<feature type="transmembrane region" description="Helical" evidence="7">
    <location>
        <begin position="83"/>
        <end position="101"/>
    </location>
</feature>
<feature type="transmembrane region" description="Helical" evidence="7">
    <location>
        <begin position="176"/>
        <end position="196"/>
    </location>
</feature>
<dbReference type="InterPro" id="IPR036259">
    <property type="entry name" value="MFS_trans_sf"/>
</dbReference>
<proteinExistence type="predicted"/>
<evidence type="ECO:0000256" key="1">
    <source>
        <dbReference type="ARBA" id="ARBA00004651"/>
    </source>
</evidence>
<sequence length="444" mass="48846">MISPLQKIRTLLNTQNPVALKYLIITAIFEGIVFGVLLMQESVARIHFKAQDTHITIICILMHATFLFAMLIAAKIRGNYTRFLLLGAILGRGALLTVFLVKSVWGFLAALLVYYSFSSFQSPTLTEITRRSFAPHNRGRLYSIYRVFFLGTTVLASTTAGYLFDTARNNAADFNWIPWVFGFAGVCGIISFRYMLILCRMAGMDGESQEEGGNSIKWAAIMHNKPFLKFEAVFMIYGMAFISLTPVIPLFLIDVMKFSYTDYAWARGFMVQSIVMLLTPLAGILFDKIEFHRMAAIACALLAVFPVVMIASETICISQGPMLFLAKPAVYGGFAIFGVAMAMIGVIWSLAGLRFSGDGDSSSYQAFHVAMVGIRGILGPLCGLFMLKYFSFRGAFTFATSLWVIAALLMMNLSRKSLSGQCIDGIQSSGPACGIPAEKDTNAS</sequence>
<dbReference type="Pfam" id="PF07690">
    <property type="entry name" value="MFS_1"/>
    <property type="match status" value="1"/>
</dbReference>
<accession>A0A2N1PQS8</accession>
<feature type="transmembrane region" description="Helical" evidence="7">
    <location>
        <begin position="20"/>
        <end position="39"/>
    </location>
</feature>
<evidence type="ECO:0000256" key="2">
    <source>
        <dbReference type="ARBA" id="ARBA00022448"/>
    </source>
</evidence>
<dbReference type="Proteomes" id="UP000233256">
    <property type="component" value="Unassembled WGS sequence"/>
</dbReference>
<dbReference type="GO" id="GO:0005886">
    <property type="term" value="C:plasma membrane"/>
    <property type="evidence" value="ECO:0007669"/>
    <property type="project" value="UniProtKB-SubCell"/>
</dbReference>
<feature type="transmembrane region" description="Helical" evidence="7">
    <location>
        <begin position="265"/>
        <end position="286"/>
    </location>
</feature>
<keyword evidence="3" id="KW-1003">Cell membrane</keyword>
<evidence type="ECO:0000313" key="8">
    <source>
        <dbReference type="EMBL" id="PKK90705.1"/>
    </source>
</evidence>
<dbReference type="SUPFAM" id="SSF103473">
    <property type="entry name" value="MFS general substrate transporter"/>
    <property type="match status" value="1"/>
</dbReference>
<dbReference type="GO" id="GO:0022857">
    <property type="term" value="F:transmembrane transporter activity"/>
    <property type="evidence" value="ECO:0007669"/>
    <property type="project" value="InterPro"/>
</dbReference>
<evidence type="ECO:0000313" key="9">
    <source>
        <dbReference type="Proteomes" id="UP000233256"/>
    </source>
</evidence>
<organism evidence="8 9">
    <name type="scientific">Candidatus Wallbacteria bacterium HGW-Wallbacteria-1</name>
    <dbReference type="NCBI Taxonomy" id="2013854"/>
    <lineage>
        <taxon>Bacteria</taxon>
        <taxon>Candidatus Walliibacteriota</taxon>
    </lineage>
</organism>
<evidence type="ECO:0000256" key="6">
    <source>
        <dbReference type="ARBA" id="ARBA00023136"/>
    </source>
</evidence>
<keyword evidence="5 7" id="KW-1133">Transmembrane helix</keyword>
<feature type="transmembrane region" description="Helical" evidence="7">
    <location>
        <begin position="54"/>
        <end position="74"/>
    </location>
</feature>
<feature type="transmembrane region" description="Helical" evidence="7">
    <location>
        <begin position="392"/>
        <end position="411"/>
    </location>
</feature>